<comment type="caution">
    <text evidence="2">The sequence shown here is derived from an EMBL/GenBank/DDBJ whole genome shotgun (WGS) entry which is preliminary data.</text>
</comment>
<organism evidence="2 3">
    <name type="scientific">Hungatella hathewayi DSM 13479</name>
    <dbReference type="NCBI Taxonomy" id="566550"/>
    <lineage>
        <taxon>Bacteria</taxon>
        <taxon>Bacillati</taxon>
        <taxon>Bacillota</taxon>
        <taxon>Clostridia</taxon>
        <taxon>Lachnospirales</taxon>
        <taxon>Lachnospiraceae</taxon>
        <taxon>Hungatella</taxon>
    </lineage>
</organism>
<gene>
    <name evidence="2" type="ORF">CLOSTHATH_04055</name>
</gene>
<name>D3AKB2_9FIRM</name>
<sequence length="211" mass="22714">MKIFMQRKGAKTMKRQLMKRGMMGIYAVICAGMLLVTGCAGIETNTKTETERIEATERQESNPVITASKEEKAEVPEKQEEAVQNDSSLQIQDDAGNGDSDTMDTFADANDMMKSADLSGTAGECSDTGCVINTSPFADGTSSSGDGGSMTVTYTEDTVFQKGTVKSDGSSYFLEDSEKDRIGGSDFVLCFGKQQADGSYLADRIIMIVFN</sequence>
<dbReference type="HOGENOM" id="CLU_1486656_0_0_9"/>
<dbReference type="AlphaFoldDB" id="D3AKB2"/>
<evidence type="ECO:0000313" key="2">
    <source>
        <dbReference type="EMBL" id="EFC97726.1"/>
    </source>
</evidence>
<accession>D3AKB2</accession>
<feature type="compositionally biased region" description="Basic and acidic residues" evidence="1">
    <location>
        <begin position="68"/>
        <end position="81"/>
    </location>
</feature>
<reference evidence="2 3" key="1">
    <citation type="submission" date="2010-01" db="EMBL/GenBank/DDBJ databases">
        <authorList>
            <person name="Weinstock G."/>
            <person name="Sodergren E."/>
            <person name="Clifton S."/>
            <person name="Fulton L."/>
            <person name="Fulton B."/>
            <person name="Courtney L."/>
            <person name="Fronick C."/>
            <person name="Harrison M."/>
            <person name="Strong C."/>
            <person name="Farmer C."/>
            <person name="Delahaunty K."/>
            <person name="Markovic C."/>
            <person name="Hall O."/>
            <person name="Minx P."/>
            <person name="Tomlinson C."/>
            <person name="Mitreva M."/>
            <person name="Nelson J."/>
            <person name="Hou S."/>
            <person name="Wollam A."/>
            <person name="Pepin K.H."/>
            <person name="Johnson M."/>
            <person name="Bhonagiri V."/>
            <person name="Nash W.E."/>
            <person name="Warren W."/>
            <person name="Chinwalla A."/>
            <person name="Mardis E.R."/>
            <person name="Wilson R.K."/>
        </authorList>
    </citation>
    <scope>NUCLEOTIDE SEQUENCE [LARGE SCALE GENOMIC DNA]</scope>
    <source>
        <strain evidence="2 3">DSM 13479</strain>
    </source>
</reference>
<evidence type="ECO:0000313" key="3">
    <source>
        <dbReference type="Proteomes" id="UP000004968"/>
    </source>
</evidence>
<feature type="region of interest" description="Disordered" evidence="1">
    <location>
        <begin position="50"/>
        <end position="99"/>
    </location>
</feature>
<evidence type="ECO:0000256" key="1">
    <source>
        <dbReference type="SAM" id="MobiDB-lite"/>
    </source>
</evidence>
<protein>
    <submittedName>
        <fullName evidence="2">Uncharacterized protein</fullName>
    </submittedName>
</protein>
<proteinExistence type="predicted"/>
<feature type="compositionally biased region" description="Basic and acidic residues" evidence="1">
    <location>
        <begin position="50"/>
        <end position="60"/>
    </location>
</feature>
<dbReference type="EMBL" id="ACIO01000345">
    <property type="protein sequence ID" value="EFC97726.1"/>
    <property type="molecule type" value="Genomic_DNA"/>
</dbReference>
<dbReference type="Proteomes" id="UP000004968">
    <property type="component" value="Unassembled WGS sequence"/>
</dbReference>